<dbReference type="NCBIfam" id="NF002775">
    <property type="entry name" value="PRK02870.1"/>
    <property type="match status" value="1"/>
</dbReference>
<dbReference type="HAMAP" id="MF_00188">
    <property type="entry name" value="Pept_M48_protease_HtpX"/>
    <property type="match status" value="1"/>
</dbReference>
<dbReference type="AlphaFoldDB" id="A0A2T6SIV7"/>
<dbReference type="InterPro" id="IPR022919">
    <property type="entry name" value="Pept_M48_protease_HtpX"/>
</dbReference>
<evidence type="ECO:0000313" key="14">
    <source>
        <dbReference type="EMBL" id="PUD36656.1"/>
    </source>
</evidence>
<keyword evidence="11 12" id="KW-0472">Membrane</keyword>
<feature type="transmembrane region" description="Helical" evidence="12">
    <location>
        <begin position="229"/>
        <end position="250"/>
    </location>
</feature>
<feature type="binding site" evidence="12">
    <location>
        <position position="255"/>
    </location>
    <ligand>
        <name>Zn(2+)</name>
        <dbReference type="ChEBI" id="CHEBI:29105"/>
        <note>catalytic</note>
    </ligand>
</feature>
<keyword evidence="3 12" id="KW-1003">Cell membrane</keyword>
<evidence type="ECO:0000256" key="9">
    <source>
        <dbReference type="ARBA" id="ARBA00022989"/>
    </source>
</evidence>
<evidence type="ECO:0000256" key="3">
    <source>
        <dbReference type="ARBA" id="ARBA00022475"/>
    </source>
</evidence>
<dbReference type="Proteomes" id="UP000244660">
    <property type="component" value="Unassembled WGS sequence"/>
</dbReference>
<evidence type="ECO:0000259" key="13">
    <source>
        <dbReference type="Pfam" id="PF01435"/>
    </source>
</evidence>
<dbReference type="InterPro" id="IPR001915">
    <property type="entry name" value="Peptidase_M48"/>
</dbReference>
<evidence type="ECO:0000256" key="6">
    <source>
        <dbReference type="ARBA" id="ARBA00022723"/>
    </source>
</evidence>
<sequence length="326" mass="37291">MRARCSKKSSMRKEKIMTNFEKIIAQNRLKTNAVLTTYCAIFAFIGLLVDAIRINANDLGIALFKLMTFQIFPTITIIMFLAAFVVIVICIQNFSSIMLSGDEYKLIDPSKVLSSKENQIHRLLLELLEEAKLHFEPKLYIINAPYMNAFASGWDESNSLIALTSALIERLDRDELKAVIAHELSHIRHNDIRLTMCVGILSNIMLLVANFSVYFFMGNRKNSGANLARMILLVLQIILPFLTLLLQMYLSRTREYMADSGAAFLMHDNKPMIRALQKISNDYTNNDYKEIDKNSTRSAAYLFNAEMFSTHPSVKNRIQSLRKRVI</sequence>
<evidence type="ECO:0000256" key="2">
    <source>
        <dbReference type="ARBA" id="ARBA00009779"/>
    </source>
</evidence>
<keyword evidence="10 12" id="KW-0482">Metalloprotease</keyword>
<comment type="cofactor">
    <cofactor evidence="12">
        <name>Zn(2+)</name>
        <dbReference type="ChEBI" id="CHEBI:29105"/>
    </cofactor>
    <text evidence="12">Binds 1 zinc ion per subunit.</text>
</comment>
<comment type="subcellular location">
    <subcellularLocation>
        <location evidence="1 12">Cell membrane</location>
        <topology evidence="1 12">Multi-pass membrane protein</topology>
    </subcellularLocation>
</comment>
<dbReference type="EC" id="3.4.24.-" evidence="12"/>
<keyword evidence="6 12" id="KW-0479">Metal-binding</keyword>
<evidence type="ECO:0000256" key="1">
    <source>
        <dbReference type="ARBA" id="ARBA00004651"/>
    </source>
</evidence>
<proteinExistence type="inferred from homology"/>
<evidence type="ECO:0000256" key="7">
    <source>
        <dbReference type="ARBA" id="ARBA00022801"/>
    </source>
</evidence>
<keyword evidence="5 12" id="KW-0812">Transmembrane</keyword>
<dbReference type="GO" id="GO:0008270">
    <property type="term" value="F:zinc ion binding"/>
    <property type="evidence" value="ECO:0007669"/>
    <property type="project" value="UniProtKB-UniRule"/>
</dbReference>
<dbReference type="GO" id="GO:0004222">
    <property type="term" value="F:metalloendopeptidase activity"/>
    <property type="evidence" value="ECO:0007669"/>
    <property type="project" value="UniProtKB-UniRule"/>
</dbReference>
<comment type="caution">
    <text evidence="14">The sequence shown here is derived from an EMBL/GenBank/DDBJ whole genome shotgun (WGS) entry which is preliminary data.</text>
</comment>
<keyword evidence="8 12" id="KW-0862">Zinc</keyword>
<keyword evidence="7 12" id="KW-0378">Hydrolase</keyword>
<keyword evidence="9 12" id="KW-1133">Transmembrane helix</keyword>
<protein>
    <recommendedName>
        <fullName evidence="12">Protease HtpX homolog</fullName>
        <ecNumber evidence="12">3.4.24.-</ecNumber>
    </recommendedName>
</protein>
<evidence type="ECO:0000256" key="10">
    <source>
        <dbReference type="ARBA" id="ARBA00023049"/>
    </source>
</evidence>
<gene>
    <name evidence="12" type="primary">htpX</name>
    <name evidence="14" type="ORF">C2R92_08650</name>
</gene>
<evidence type="ECO:0000256" key="5">
    <source>
        <dbReference type="ARBA" id="ARBA00022692"/>
    </source>
</evidence>
<feature type="transmembrane region" description="Helical" evidence="12">
    <location>
        <begin position="194"/>
        <end position="217"/>
    </location>
</feature>
<dbReference type="PANTHER" id="PTHR43221">
    <property type="entry name" value="PROTEASE HTPX"/>
    <property type="match status" value="1"/>
</dbReference>
<evidence type="ECO:0000313" key="15">
    <source>
        <dbReference type="Proteomes" id="UP000244660"/>
    </source>
</evidence>
<feature type="transmembrane region" description="Helical" evidence="12">
    <location>
        <begin position="67"/>
        <end position="91"/>
    </location>
</feature>
<comment type="similarity">
    <text evidence="2 12">Belongs to the peptidase M48B family.</text>
</comment>
<dbReference type="Pfam" id="PF01435">
    <property type="entry name" value="Peptidase_M48"/>
    <property type="match status" value="1"/>
</dbReference>
<feature type="active site" evidence="12">
    <location>
        <position position="183"/>
    </location>
</feature>
<dbReference type="GO" id="GO:0005886">
    <property type="term" value="C:plasma membrane"/>
    <property type="evidence" value="ECO:0007669"/>
    <property type="project" value="UniProtKB-SubCell"/>
</dbReference>
<dbReference type="Gene3D" id="3.30.2010.10">
    <property type="entry name" value="Metalloproteases ('zincins'), catalytic domain"/>
    <property type="match status" value="1"/>
</dbReference>
<evidence type="ECO:0000256" key="12">
    <source>
        <dbReference type="HAMAP-Rule" id="MF_00188"/>
    </source>
</evidence>
<accession>A0A2T6SIV7</accession>
<dbReference type="PANTHER" id="PTHR43221:SF1">
    <property type="entry name" value="PROTEASE HTPX"/>
    <property type="match status" value="1"/>
</dbReference>
<reference evidence="14 15" key="1">
    <citation type="submission" date="2018-01" db="EMBL/GenBank/DDBJ databases">
        <title>Helicobacter pylori genome-wide association study shows promise for predicting gastric cancer risk.</title>
        <authorList>
            <person name="Berthenet E."/>
            <person name="Yahara K."/>
            <person name="Thorell K."/>
            <person name="Pascoe B."/>
            <person name="Meric G."/>
            <person name="Mikhail J.M."/>
            <person name="Engstrand L."/>
            <person name="Enroth H."/>
            <person name="Burette A."/>
            <person name="Megraud F."/>
            <person name="Atherton J."/>
            <person name="Smith S."/>
            <person name="Wilkinson T.S."/>
            <person name="Hitchings M.D."/>
            <person name="Falush D."/>
            <person name="Sheppard S.K."/>
        </authorList>
    </citation>
    <scope>NUCLEOTIDE SEQUENCE [LARGE SCALE GENOMIC DNA]</scope>
    <source>
        <strain evidence="14 15">462</strain>
    </source>
</reference>
<evidence type="ECO:0000256" key="4">
    <source>
        <dbReference type="ARBA" id="ARBA00022670"/>
    </source>
</evidence>
<feature type="binding site" evidence="12">
    <location>
        <position position="182"/>
    </location>
    <ligand>
        <name>Zn(2+)</name>
        <dbReference type="ChEBI" id="CHEBI:29105"/>
        <note>catalytic</note>
    </ligand>
</feature>
<organism evidence="14 15">
    <name type="scientific">Helicobacter pylori</name>
    <name type="common">Campylobacter pylori</name>
    <dbReference type="NCBI Taxonomy" id="210"/>
    <lineage>
        <taxon>Bacteria</taxon>
        <taxon>Pseudomonadati</taxon>
        <taxon>Campylobacterota</taxon>
        <taxon>Epsilonproteobacteria</taxon>
        <taxon>Campylobacterales</taxon>
        <taxon>Helicobacteraceae</taxon>
        <taxon>Helicobacter</taxon>
    </lineage>
</organism>
<feature type="binding site" evidence="12">
    <location>
        <position position="186"/>
    </location>
    <ligand>
        <name>Zn(2+)</name>
        <dbReference type="ChEBI" id="CHEBI:29105"/>
        <note>catalytic</note>
    </ligand>
</feature>
<keyword evidence="4 12" id="KW-0645">Protease</keyword>
<dbReference type="EMBL" id="QBQB01000225">
    <property type="protein sequence ID" value="PUD36656.1"/>
    <property type="molecule type" value="Genomic_DNA"/>
</dbReference>
<name>A0A2T6SIV7_HELPX</name>
<evidence type="ECO:0000256" key="11">
    <source>
        <dbReference type="ARBA" id="ARBA00023136"/>
    </source>
</evidence>
<dbReference type="InterPro" id="IPR050083">
    <property type="entry name" value="HtpX_protease"/>
</dbReference>
<dbReference type="CDD" id="cd07340">
    <property type="entry name" value="M48B_Htpx_like"/>
    <property type="match status" value="1"/>
</dbReference>
<feature type="domain" description="Peptidase M48" evidence="13">
    <location>
        <begin position="115"/>
        <end position="324"/>
    </location>
</feature>
<dbReference type="GO" id="GO:0006508">
    <property type="term" value="P:proteolysis"/>
    <property type="evidence" value="ECO:0007669"/>
    <property type="project" value="UniProtKB-KW"/>
</dbReference>
<evidence type="ECO:0000256" key="8">
    <source>
        <dbReference type="ARBA" id="ARBA00022833"/>
    </source>
</evidence>